<evidence type="ECO:0008006" key="3">
    <source>
        <dbReference type="Google" id="ProtNLM"/>
    </source>
</evidence>
<proteinExistence type="predicted"/>
<dbReference type="Proteomes" id="UP001500279">
    <property type="component" value="Unassembled WGS sequence"/>
</dbReference>
<keyword evidence="2" id="KW-1185">Reference proteome</keyword>
<name>A0ABP3VR86_9BURK</name>
<dbReference type="Gene3D" id="1.20.58.220">
    <property type="entry name" value="Phosphate transport system protein phou homolog 2, domain 2"/>
    <property type="match status" value="1"/>
</dbReference>
<comment type="caution">
    <text evidence="1">The sequence shown here is derived from an EMBL/GenBank/DDBJ whole genome shotgun (WGS) entry which is preliminary data.</text>
</comment>
<gene>
    <name evidence="1" type="ORF">GCM10009107_55550</name>
</gene>
<protein>
    <recommendedName>
        <fullName evidence="3">Phosphate transport regulator</fullName>
    </recommendedName>
</protein>
<organism evidence="1 2">
    <name type="scientific">Ideonella azotifigens</name>
    <dbReference type="NCBI Taxonomy" id="513160"/>
    <lineage>
        <taxon>Bacteria</taxon>
        <taxon>Pseudomonadati</taxon>
        <taxon>Pseudomonadota</taxon>
        <taxon>Betaproteobacteria</taxon>
        <taxon>Burkholderiales</taxon>
        <taxon>Sphaerotilaceae</taxon>
        <taxon>Ideonella</taxon>
    </lineage>
</organism>
<sequence length="647" mass="70381">MQKTQALTALGQQRLMLPAWVKAALAANDRLKVYLTVLQTAAAHASHPNRDLPDLTKEIAATTLEAGWLMGVIAVATRVDDSLALPELPRLIKGLEDDLTTMARPVLESVPAGEQTHVRVEHWLAWLRDLPADRLADAQVDALTRGLRGEQDSLHLLVMDLHKQINKLSAELASEVIAGANAWELQPGDRPRVAAFMRGLNRTSELKFDHPGLDTVATRDGERLLIQNDIGTNDAHVLVLQVTGCVITLTYSDLHPARFEFFQSMLAPLGAAWSERVSRTDAELNQGLAYTVGTASFDCADDAAVEAALEGIGSRIVFLIDWNRARKRLRAFVDKQAAITVLADAARLDVGHRAWLQVGGEGLIFAAMQAVGEGAFRIGDRLDEVIGAADAHSFLVAVMRLACDALHRGQPVALVADETRMLLARHVRQRSSEFDLLAEHAAYCETLAQAIGDALAHGAERSAKAAAELSARAKTWERRADELVMQAREKAERQPRWRPVALLVAQSDDVADALEEAAFLISLIADGHLKGWNDEVRKVLGRLATSVRQATQDQVKALAIARTLGAGSEAADNDAFLRATWRVVQAEQACDALLRDARREMLAAIQDAPSLMLANDLACTLELASDRLLVAAYALRDLVFGTAGVRE</sequence>
<dbReference type="InterPro" id="IPR038078">
    <property type="entry name" value="PhoU-like_sf"/>
</dbReference>
<evidence type="ECO:0000313" key="2">
    <source>
        <dbReference type="Proteomes" id="UP001500279"/>
    </source>
</evidence>
<accession>A0ABP3VR86</accession>
<dbReference type="RefSeq" id="WP_141284646.1">
    <property type="nucleotide sequence ID" value="NZ_BAAAEW010000045.1"/>
</dbReference>
<evidence type="ECO:0000313" key="1">
    <source>
        <dbReference type="EMBL" id="GAA0767005.1"/>
    </source>
</evidence>
<dbReference type="EMBL" id="BAAAEW010000045">
    <property type="protein sequence ID" value="GAA0767005.1"/>
    <property type="molecule type" value="Genomic_DNA"/>
</dbReference>
<reference evidence="2" key="1">
    <citation type="journal article" date="2019" name="Int. J. Syst. Evol. Microbiol.">
        <title>The Global Catalogue of Microorganisms (GCM) 10K type strain sequencing project: providing services to taxonomists for standard genome sequencing and annotation.</title>
        <authorList>
            <consortium name="The Broad Institute Genomics Platform"/>
            <consortium name="The Broad Institute Genome Sequencing Center for Infectious Disease"/>
            <person name="Wu L."/>
            <person name="Ma J."/>
        </authorList>
    </citation>
    <scope>NUCLEOTIDE SEQUENCE [LARGE SCALE GENOMIC DNA]</scope>
    <source>
        <strain evidence="2">JCM 15503</strain>
    </source>
</reference>